<dbReference type="AlphaFoldDB" id="A0A3E0W7Q4"/>
<dbReference type="PROSITE" id="PS50943">
    <property type="entry name" value="HTH_CROC1"/>
    <property type="match status" value="1"/>
</dbReference>
<organism evidence="2 3">
    <name type="scientific">Subtercola boreus</name>
    <dbReference type="NCBI Taxonomy" id="120213"/>
    <lineage>
        <taxon>Bacteria</taxon>
        <taxon>Bacillati</taxon>
        <taxon>Actinomycetota</taxon>
        <taxon>Actinomycetes</taxon>
        <taxon>Micrococcales</taxon>
        <taxon>Microbacteriaceae</taxon>
        <taxon>Subtercola</taxon>
    </lineage>
</organism>
<accession>A0A3E0W7Q4</accession>
<dbReference type="Gene3D" id="1.10.260.40">
    <property type="entry name" value="lambda repressor-like DNA-binding domains"/>
    <property type="match status" value="1"/>
</dbReference>
<evidence type="ECO:0000259" key="1">
    <source>
        <dbReference type="PROSITE" id="PS50943"/>
    </source>
</evidence>
<evidence type="ECO:0000313" key="2">
    <source>
        <dbReference type="EMBL" id="RFA24512.1"/>
    </source>
</evidence>
<name>A0A3E0W7Q4_9MICO</name>
<dbReference type="GO" id="GO:0003677">
    <property type="term" value="F:DNA binding"/>
    <property type="evidence" value="ECO:0007669"/>
    <property type="project" value="InterPro"/>
</dbReference>
<feature type="domain" description="HTH cro/C1-type" evidence="1">
    <location>
        <begin position="8"/>
        <end position="46"/>
    </location>
</feature>
<comment type="caution">
    <text evidence="2">The sequence shown here is derived from an EMBL/GenBank/DDBJ whole genome shotgun (WGS) entry which is preliminary data.</text>
</comment>
<reference evidence="2 3" key="1">
    <citation type="submission" date="2017-04" db="EMBL/GenBank/DDBJ databases">
        <title>Comparative genome analysis of Subtercola boreus.</title>
        <authorList>
            <person name="Cho Y.-J."/>
            <person name="Cho A."/>
            <person name="Kim O.-S."/>
            <person name="Lee J.-I."/>
        </authorList>
    </citation>
    <scope>NUCLEOTIDE SEQUENCE [LARGE SCALE GENOMIC DNA]</scope>
    <source>
        <strain evidence="2 3">P28004</strain>
    </source>
</reference>
<dbReference type="EMBL" id="NBXE01000046">
    <property type="protein sequence ID" value="RFA24512.1"/>
    <property type="molecule type" value="Genomic_DNA"/>
</dbReference>
<gene>
    <name evidence="2" type="ORF">B7R25_16690</name>
</gene>
<evidence type="ECO:0000313" key="3">
    <source>
        <dbReference type="Proteomes" id="UP000257080"/>
    </source>
</evidence>
<protein>
    <recommendedName>
        <fullName evidence="1">HTH cro/C1-type domain-containing protein</fullName>
    </recommendedName>
</protein>
<sequence>MTNVELIKRAGFSPNYFYLRLRGDTTFDTNDIEKIALVFNVSPAALMTIATSLTDEDDADKLVAVDRLELARRLGFLAAGPHADDSVLALQAGGAAITEEKWAALLSATGPRQEAHSLLTALAGHFDVSEAYLLELGSNEVAQRVEAEVDFQRALTESGANSVAARALGVVSPSALIAITEAIRSIDRRQ</sequence>
<dbReference type="InterPro" id="IPR010982">
    <property type="entry name" value="Lambda_DNA-bd_dom_sf"/>
</dbReference>
<dbReference type="InterPro" id="IPR001387">
    <property type="entry name" value="Cro/C1-type_HTH"/>
</dbReference>
<proteinExistence type="predicted"/>
<dbReference type="Proteomes" id="UP000257080">
    <property type="component" value="Unassembled WGS sequence"/>
</dbReference>